<evidence type="ECO:0000313" key="7">
    <source>
        <dbReference type="Proteomes" id="UP000184339"/>
    </source>
</evidence>
<dbReference type="Pfam" id="PF07804">
    <property type="entry name" value="HipA_C"/>
    <property type="match status" value="1"/>
</dbReference>
<evidence type="ECO:0000259" key="4">
    <source>
        <dbReference type="Pfam" id="PF07804"/>
    </source>
</evidence>
<dbReference type="OrthoDB" id="9805913at2"/>
<dbReference type="PANTHER" id="PTHR37419:SF1">
    <property type="entry name" value="SERINE_THREONINE-PROTEIN KINASE TOXIN HIPA"/>
    <property type="match status" value="1"/>
</dbReference>
<evidence type="ECO:0000313" key="6">
    <source>
        <dbReference type="EMBL" id="SHM95438.1"/>
    </source>
</evidence>
<accession>A0A1M7MW98</accession>
<gene>
    <name evidence="6" type="ORF">SAMN05192549_103355</name>
</gene>
<evidence type="ECO:0000256" key="2">
    <source>
        <dbReference type="ARBA" id="ARBA00022679"/>
    </source>
</evidence>
<dbReference type="Pfam" id="PF13657">
    <property type="entry name" value="Couple_hipA"/>
    <property type="match status" value="1"/>
</dbReference>
<evidence type="ECO:0000256" key="1">
    <source>
        <dbReference type="ARBA" id="ARBA00010164"/>
    </source>
</evidence>
<dbReference type="EMBL" id="FRCX01000003">
    <property type="protein sequence ID" value="SHM95438.1"/>
    <property type="molecule type" value="Genomic_DNA"/>
</dbReference>
<dbReference type="GO" id="GO:0005829">
    <property type="term" value="C:cytosol"/>
    <property type="evidence" value="ECO:0007669"/>
    <property type="project" value="TreeGrafter"/>
</dbReference>
<dbReference type="Proteomes" id="UP000184339">
    <property type="component" value="Unassembled WGS sequence"/>
</dbReference>
<keyword evidence="3 6" id="KW-0418">Kinase</keyword>
<dbReference type="PANTHER" id="PTHR37419">
    <property type="entry name" value="SERINE/THREONINE-PROTEIN KINASE TOXIN HIPA"/>
    <property type="match status" value="1"/>
</dbReference>
<dbReference type="GO" id="GO:0004674">
    <property type="term" value="F:protein serine/threonine kinase activity"/>
    <property type="evidence" value="ECO:0007669"/>
    <property type="project" value="TreeGrafter"/>
</dbReference>
<keyword evidence="2" id="KW-0808">Transferase</keyword>
<feature type="domain" description="HipA-like C-terminal" evidence="4">
    <location>
        <begin position="151"/>
        <end position="400"/>
    </location>
</feature>
<feature type="domain" description="HipA N-terminal subdomain 1" evidence="5">
    <location>
        <begin position="11"/>
        <end position="106"/>
    </location>
</feature>
<keyword evidence="7" id="KW-1185">Reference proteome</keyword>
<dbReference type="InterPro" id="IPR012893">
    <property type="entry name" value="HipA-like_C"/>
</dbReference>
<evidence type="ECO:0000256" key="3">
    <source>
        <dbReference type="ARBA" id="ARBA00022777"/>
    </source>
</evidence>
<dbReference type="NCBIfam" id="TIGR03071">
    <property type="entry name" value="couple_hipA"/>
    <property type="match status" value="1"/>
</dbReference>
<evidence type="ECO:0000259" key="5">
    <source>
        <dbReference type="Pfam" id="PF13657"/>
    </source>
</evidence>
<organism evidence="6 7">
    <name type="scientific">Duganella sacchari</name>
    <dbReference type="NCBI Taxonomy" id="551987"/>
    <lineage>
        <taxon>Bacteria</taxon>
        <taxon>Pseudomonadati</taxon>
        <taxon>Pseudomonadota</taxon>
        <taxon>Betaproteobacteria</taxon>
        <taxon>Burkholderiales</taxon>
        <taxon>Oxalobacteraceae</taxon>
        <taxon>Telluria group</taxon>
        <taxon>Duganella</taxon>
    </lineage>
</organism>
<dbReference type="RefSeq" id="WP_072783363.1">
    <property type="nucleotide sequence ID" value="NZ_FRCX01000003.1"/>
</dbReference>
<dbReference type="InterPro" id="IPR052028">
    <property type="entry name" value="HipA_Ser/Thr_kinase"/>
</dbReference>
<dbReference type="InterPro" id="IPR017508">
    <property type="entry name" value="HipA_N1"/>
</dbReference>
<comment type="similarity">
    <text evidence="1">Belongs to the HipA Ser/Thr kinase family.</text>
</comment>
<sequence length="449" mass="49714">MNGTAHLLCLWLENRLIADIEYVPTEEKWSLRYAEDWCADPDAFPLSPAMPLDQHIPSATVRRFIENLLPEGHALDIVASSQGIAKSNVFGLIRALGSETTGAFRFLPQGVDGTVEQQAGALREISVAELDQRIAGRDKRPLIEWDGKVRMSVAGYQDKLLVYFDGKPEDGARMFLPDFPLASTHILKPQPTEARLPHMVANEHFCMTLAQAMGLPVAEVAILRTPRAVLAVRRFDRTALPGARWRVARKHIIDACQAADMPVSYKYERNIGSVGEAARYRDGVGLPVLFGLLQFANRKALDKLAMLRWALFQLMIGNSDAHGKNFSFFVHAAGLQAAPWYDLVSAVQYPQFSHELAMAFGDAFKLDQIKGFALAEFAQRCGIDRQLLVRECRRLRDGVQKHALQLAQTGPYEDGERELVAAIAAYAIAQAEQLCGSAVDASQITGEML</sequence>
<protein>
    <submittedName>
        <fullName evidence="6">Serine/threonine-protein kinase HipA</fullName>
    </submittedName>
</protein>
<dbReference type="STRING" id="551987.SAMN05192549_103355"/>
<name>A0A1M7MW98_9BURK</name>
<reference evidence="7" key="1">
    <citation type="submission" date="2016-11" db="EMBL/GenBank/DDBJ databases">
        <authorList>
            <person name="Varghese N."/>
            <person name="Submissions S."/>
        </authorList>
    </citation>
    <scope>NUCLEOTIDE SEQUENCE [LARGE SCALE GENOMIC DNA]</scope>
    <source>
        <strain evidence="7">Sac-22</strain>
    </source>
</reference>
<proteinExistence type="inferred from homology"/>
<dbReference type="AlphaFoldDB" id="A0A1M7MW98"/>